<name>A0A318FEY9_KLEOX</name>
<dbReference type="Proteomes" id="UP000247485">
    <property type="component" value="Unassembled WGS sequence"/>
</dbReference>
<dbReference type="GO" id="GO:0003677">
    <property type="term" value="F:DNA binding"/>
    <property type="evidence" value="ECO:0007669"/>
    <property type="project" value="UniProtKB-KW"/>
</dbReference>
<dbReference type="InterPro" id="IPR001034">
    <property type="entry name" value="DeoR_HTH"/>
</dbReference>
<dbReference type="InterPro" id="IPR036390">
    <property type="entry name" value="WH_DNA-bd_sf"/>
</dbReference>
<dbReference type="PROSITE" id="PS00894">
    <property type="entry name" value="HTH_DEOR_1"/>
    <property type="match status" value="1"/>
</dbReference>
<dbReference type="PRINTS" id="PR00037">
    <property type="entry name" value="HTHLACR"/>
</dbReference>
<dbReference type="SMART" id="SM00420">
    <property type="entry name" value="HTH_DEOR"/>
    <property type="match status" value="1"/>
</dbReference>
<evidence type="ECO:0000259" key="4">
    <source>
        <dbReference type="PROSITE" id="PS51000"/>
    </source>
</evidence>
<dbReference type="AlphaFoldDB" id="A0A318FEY9"/>
<feature type="domain" description="HTH deoR-type" evidence="4">
    <location>
        <begin position="3"/>
        <end position="58"/>
    </location>
</feature>
<dbReference type="SUPFAM" id="SSF100950">
    <property type="entry name" value="NagB/RpiA/CoA transferase-like"/>
    <property type="match status" value="1"/>
</dbReference>
<dbReference type="PANTHER" id="PTHR30363">
    <property type="entry name" value="HTH-TYPE TRANSCRIPTIONAL REGULATOR SRLR-RELATED"/>
    <property type="match status" value="1"/>
</dbReference>
<reference evidence="5 6" key="1">
    <citation type="submission" date="2018-05" db="EMBL/GenBank/DDBJ databases">
        <title>Freshwater and sediment microbial communities from various areas in North America, analyzing microbe dynamics in response to fracking.</title>
        <authorList>
            <person name="Lamendella R."/>
        </authorList>
    </citation>
    <scope>NUCLEOTIDE SEQUENCE [LARGE SCALE GENOMIC DNA]</scope>
    <source>
        <strain evidence="5 6">67</strain>
    </source>
</reference>
<evidence type="ECO:0000256" key="3">
    <source>
        <dbReference type="ARBA" id="ARBA00023163"/>
    </source>
</evidence>
<gene>
    <name evidence="5" type="ORF">DET57_117117</name>
</gene>
<dbReference type="SUPFAM" id="SSF46785">
    <property type="entry name" value="Winged helix' DNA-binding domain"/>
    <property type="match status" value="1"/>
</dbReference>
<dbReference type="EMBL" id="QJJG01000017">
    <property type="protein sequence ID" value="PXW40567.1"/>
    <property type="molecule type" value="Genomic_DNA"/>
</dbReference>
<dbReference type="InterPro" id="IPR014036">
    <property type="entry name" value="DeoR-like_C"/>
</dbReference>
<dbReference type="InterPro" id="IPR036388">
    <property type="entry name" value="WH-like_DNA-bd_sf"/>
</dbReference>
<comment type="caution">
    <text evidence="5">The sequence shown here is derived from an EMBL/GenBank/DDBJ whole genome shotgun (WGS) entry which is preliminary data.</text>
</comment>
<dbReference type="Pfam" id="PF08220">
    <property type="entry name" value="HTH_DeoR"/>
    <property type="match status" value="1"/>
</dbReference>
<dbReference type="Pfam" id="PF00455">
    <property type="entry name" value="DeoRC"/>
    <property type="match status" value="1"/>
</dbReference>
<dbReference type="PROSITE" id="PS51000">
    <property type="entry name" value="HTH_DEOR_2"/>
    <property type="match status" value="1"/>
</dbReference>
<keyword evidence="3" id="KW-0804">Transcription</keyword>
<dbReference type="SMART" id="SM01134">
    <property type="entry name" value="DeoRC"/>
    <property type="match status" value="1"/>
</dbReference>
<keyword evidence="1" id="KW-0805">Transcription regulation</keyword>
<evidence type="ECO:0000313" key="5">
    <source>
        <dbReference type="EMBL" id="PXW40567.1"/>
    </source>
</evidence>
<dbReference type="InterPro" id="IPR018356">
    <property type="entry name" value="Tscrpt_reg_HTH_DeoR_CS"/>
</dbReference>
<dbReference type="PANTHER" id="PTHR30363:SF44">
    <property type="entry name" value="AGA OPERON TRANSCRIPTIONAL REPRESSOR-RELATED"/>
    <property type="match status" value="1"/>
</dbReference>
<accession>A0A318FEY9</accession>
<evidence type="ECO:0000256" key="2">
    <source>
        <dbReference type="ARBA" id="ARBA00023125"/>
    </source>
</evidence>
<dbReference type="InterPro" id="IPR050313">
    <property type="entry name" value="Carb_Metab_HTH_regulators"/>
</dbReference>
<dbReference type="InterPro" id="IPR037171">
    <property type="entry name" value="NagB/RpiA_transferase-like"/>
</dbReference>
<protein>
    <submittedName>
        <fullName evidence="5">DeoR family transcriptional regulator</fullName>
    </submittedName>
</protein>
<proteinExistence type="predicted"/>
<evidence type="ECO:0000313" key="6">
    <source>
        <dbReference type="Proteomes" id="UP000247485"/>
    </source>
</evidence>
<dbReference type="Gene3D" id="3.40.50.1360">
    <property type="match status" value="1"/>
</dbReference>
<dbReference type="Gene3D" id="1.10.10.10">
    <property type="entry name" value="Winged helix-like DNA-binding domain superfamily/Winged helix DNA-binding domain"/>
    <property type="match status" value="1"/>
</dbReference>
<organism evidence="5 6">
    <name type="scientific">Klebsiella oxytoca</name>
    <dbReference type="NCBI Taxonomy" id="571"/>
    <lineage>
        <taxon>Bacteria</taxon>
        <taxon>Pseudomonadati</taxon>
        <taxon>Pseudomonadota</taxon>
        <taxon>Gammaproteobacteria</taxon>
        <taxon>Enterobacterales</taxon>
        <taxon>Enterobacteriaceae</taxon>
        <taxon>Klebsiella/Raoultella group</taxon>
        <taxon>Klebsiella</taxon>
    </lineage>
</organism>
<sequence length="256" mass="28173">MQSSDRRMSIYAILQQDKKVVVNELAEKFGVTKMTIRRDLSFFEKQGIVKTTYGGAYLTSGASVEPSFQLKSIQMVDDKHLIGQKAAELVEDGDTIIIDCGTTPLALAQFIFDKKIMVITNSVPVVNLLKGRKNIKLIVAPGEYEDDTQGMISFSTADFYSNIHADKVFLSTQGINEMGELTVPKMTDAHVKQALMRAGRQKILLADKSKFGQTFLAGHARLADLDLVISQTGLPADTLTQLNKQNVQLLLADSSL</sequence>
<keyword evidence="2" id="KW-0238">DNA-binding</keyword>
<evidence type="ECO:0000256" key="1">
    <source>
        <dbReference type="ARBA" id="ARBA00023015"/>
    </source>
</evidence>
<dbReference type="GO" id="GO:0003700">
    <property type="term" value="F:DNA-binding transcription factor activity"/>
    <property type="evidence" value="ECO:0007669"/>
    <property type="project" value="InterPro"/>
</dbReference>